<dbReference type="PANTHER" id="PTHR43033:SF1">
    <property type="entry name" value="TRNA(ILE)-LYSIDINE SYNTHASE-RELATED"/>
    <property type="match status" value="1"/>
</dbReference>
<comment type="subcellular location">
    <subcellularLocation>
        <location evidence="1 8">Cytoplasm</location>
    </subcellularLocation>
</comment>
<dbReference type="InterPro" id="IPR014729">
    <property type="entry name" value="Rossmann-like_a/b/a_fold"/>
</dbReference>
<dbReference type="PANTHER" id="PTHR43033">
    <property type="entry name" value="TRNA(ILE)-LYSIDINE SYNTHASE-RELATED"/>
    <property type="match status" value="1"/>
</dbReference>
<dbReference type="EMBL" id="FOOU01000002">
    <property type="protein sequence ID" value="SFF99481.1"/>
    <property type="molecule type" value="Genomic_DNA"/>
</dbReference>
<dbReference type="InterPro" id="IPR011063">
    <property type="entry name" value="TilS/TtcA_N"/>
</dbReference>
<dbReference type="GO" id="GO:0005524">
    <property type="term" value="F:ATP binding"/>
    <property type="evidence" value="ECO:0007669"/>
    <property type="project" value="UniProtKB-UniRule"/>
</dbReference>
<reference evidence="11" key="1">
    <citation type="submission" date="2016-10" db="EMBL/GenBank/DDBJ databases">
        <authorList>
            <person name="Varghese N."/>
            <person name="Submissions S."/>
        </authorList>
    </citation>
    <scope>NUCLEOTIDE SEQUENCE [LARGE SCALE GENOMIC DNA]</scope>
    <source>
        <strain evidence="11">CGMCC 1.10971</strain>
    </source>
</reference>
<evidence type="ECO:0000256" key="6">
    <source>
        <dbReference type="ARBA" id="ARBA00022840"/>
    </source>
</evidence>
<keyword evidence="11" id="KW-1185">Reference proteome</keyword>
<evidence type="ECO:0000256" key="2">
    <source>
        <dbReference type="ARBA" id="ARBA00022490"/>
    </source>
</evidence>
<sequence>MNRQALISAFLESIQAYPGKRWVIALSGGLDSIVMLHLAASHLPSCKLHILHVNHHLQESADAWSAFCQKQAESLALPFTQIDVFPENSSEAAARDARYAAFSHFLKAGDVLLLAHHADDQAETVLFRLLRGSGLHGLAGMPSSRMLGGNNIVRPLLSVPRLELETWARAQQLSWIEDPSNQSSLYDRNFLRLKVLPVLKERWPAVVERLSATSQLLRHERQMLDEYLDQELAGLLLGKCALDGDLLASVASHKRKALIRRWVYNLQGDTLNEIQLAQVDQDFFHSAADKNPQFTLKSALLRRYRGNLHLCSLATDEECIERLPLYEGRIDLKGGVLTVESCQAGSDRLKVLDKVVCVKRLEGMSCRPVGRGRKTLKKLFQEASIPPWQRQNWPVCMVDDEIVALPGICICEGWNATSSDTPGFSLSWEPF</sequence>
<dbReference type="OrthoDB" id="9807403at2"/>
<dbReference type="Gene3D" id="3.40.50.620">
    <property type="entry name" value="HUPs"/>
    <property type="match status" value="1"/>
</dbReference>
<keyword evidence="5 8" id="KW-0547">Nucleotide-binding</keyword>
<dbReference type="GO" id="GO:0006400">
    <property type="term" value="P:tRNA modification"/>
    <property type="evidence" value="ECO:0007669"/>
    <property type="project" value="UniProtKB-UniRule"/>
</dbReference>
<evidence type="ECO:0000259" key="9">
    <source>
        <dbReference type="SMART" id="SM00977"/>
    </source>
</evidence>
<dbReference type="SUPFAM" id="SSF56037">
    <property type="entry name" value="PheT/TilS domain"/>
    <property type="match status" value="1"/>
</dbReference>
<organism evidence="10 11">
    <name type="scientific">Neptunomonas qingdaonensis</name>
    <dbReference type="NCBI Taxonomy" id="1045558"/>
    <lineage>
        <taxon>Bacteria</taxon>
        <taxon>Pseudomonadati</taxon>
        <taxon>Pseudomonadota</taxon>
        <taxon>Gammaproteobacteria</taxon>
        <taxon>Oceanospirillales</taxon>
        <taxon>Oceanospirillaceae</taxon>
        <taxon>Neptunomonas</taxon>
    </lineage>
</organism>
<accession>A0A1I2NDP3</accession>
<comment type="domain">
    <text evidence="8">The N-terminal region contains the highly conserved SGGXDS motif, predicted to be a P-loop motif involved in ATP binding.</text>
</comment>
<evidence type="ECO:0000313" key="10">
    <source>
        <dbReference type="EMBL" id="SFF99481.1"/>
    </source>
</evidence>
<dbReference type="InterPro" id="IPR012795">
    <property type="entry name" value="tRNA_Ile_lys_synt_N"/>
</dbReference>
<evidence type="ECO:0000256" key="4">
    <source>
        <dbReference type="ARBA" id="ARBA00022694"/>
    </source>
</evidence>
<evidence type="ECO:0000256" key="3">
    <source>
        <dbReference type="ARBA" id="ARBA00022598"/>
    </source>
</evidence>
<name>A0A1I2NDP3_9GAMM</name>
<dbReference type="RefSeq" id="WP_090725023.1">
    <property type="nucleotide sequence ID" value="NZ_FOOU01000002.1"/>
</dbReference>
<dbReference type="GO" id="GO:0032267">
    <property type="term" value="F:tRNA(Ile)-lysidine synthase activity"/>
    <property type="evidence" value="ECO:0007669"/>
    <property type="project" value="UniProtKB-EC"/>
</dbReference>
<comment type="function">
    <text evidence="8">Ligates lysine onto the cytidine present at position 34 of the AUA codon-specific tRNA(Ile) that contains the anticodon CAU, in an ATP-dependent manner. Cytidine is converted to lysidine, thus changing the amino acid specificity of the tRNA from methionine to isoleucine.</text>
</comment>
<proteinExistence type="inferred from homology"/>
<dbReference type="NCBIfam" id="TIGR02432">
    <property type="entry name" value="lysidine_TilS_N"/>
    <property type="match status" value="1"/>
</dbReference>
<feature type="domain" description="Lysidine-tRNA(Ile) synthetase C-terminal" evidence="9">
    <location>
        <begin position="355"/>
        <end position="428"/>
    </location>
</feature>
<dbReference type="HAMAP" id="MF_01161">
    <property type="entry name" value="tRNA_Ile_lys_synt"/>
    <property type="match status" value="1"/>
</dbReference>
<dbReference type="Pfam" id="PF11734">
    <property type="entry name" value="TilS_C"/>
    <property type="match status" value="1"/>
</dbReference>
<evidence type="ECO:0000256" key="5">
    <source>
        <dbReference type="ARBA" id="ARBA00022741"/>
    </source>
</evidence>
<dbReference type="InterPro" id="IPR015262">
    <property type="entry name" value="tRNA_Ile_lys_synt_subst-bd"/>
</dbReference>
<comment type="similarity">
    <text evidence="8">Belongs to the tRNA(Ile)-lysidine synthase family.</text>
</comment>
<dbReference type="SUPFAM" id="SSF82829">
    <property type="entry name" value="MesJ substrate recognition domain-like"/>
    <property type="match status" value="1"/>
</dbReference>
<comment type="catalytic activity">
    <reaction evidence="7 8">
        <text>cytidine(34) in tRNA(Ile2) + L-lysine + ATP = lysidine(34) in tRNA(Ile2) + AMP + diphosphate + H(+)</text>
        <dbReference type="Rhea" id="RHEA:43744"/>
        <dbReference type="Rhea" id="RHEA-COMP:10625"/>
        <dbReference type="Rhea" id="RHEA-COMP:10670"/>
        <dbReference type="ChEBI" id="CHEBI:15378"/>
        <dbReference type="ChEBI" id="CHEBI:30616"/>
        <dbReference type="ChEBI" id="CHEBI:32551"/>
        <dbReference type="ChEBI" id="CHEBI:33019"/>
        <dbReference type="ChEBI" id="CHEBI:82748"/>
        <dbReference type="ChEBI" id="CHEBI:83665"/>
        <dbReference type="ChEBI" id="CHEBI:456215"/>
        <dbReference type="EC" id="6.3.4.19"/>
    </reaction>
</comment>
<dbReference type="Gene3D" id="1.20.59.20">
    <property type="match status" value="1"/>
</dbReference>
<dbReference type="GO" id="GO:0005737">
    <property type="term" value="C:cytoplasm"/>
    <property type="evidence" value="ECO:0007669"/>
    <property type="project" value="UniProtKB-SubCell"/>
</dbReference>
<dbReference type="SUPFAM" id="SSF52402">
    <property type="entry name" value="Adenine nucleotide alpha hydrolases-like"/>
    <property type="match status" value="1"/>
</dbReference>
<dbReference type="InterPro" id="IPR012796">
    <property type="entry name" value="Lysidine-tRNA-synth_C"/>
</dbReference>
<dbReference type="EC" id="6.3.4.19" evidence="8"/>
<keyword evidence="6 8" id="KW-0067">ATP-binding</keyword>
<protein>
    <recommendedName>
        <fullName evidence="8">tRNA(Ile)-lysidine synthase</fullName>
        <ecNumber evidence="8">6.3.4.19</ecNumber>
    </recommendedName>
    <alternativeName>
        <fullName evidence="8">tRNA(Ile)-2-lysyl-cytidine synthase</fullName>
    </alternativeName>
    <alternativeName>
        <fullName evidence="8">tRNA(Ile)-lysidine synthetase</fullName>
    </alternativeName>
</protein>
<evidence type="ECO:0000313" key="11">
    <source>
        <dbReference type="Proteomes" id="UP000198623"/>
    </source>
</evidence>
<evidence type="ECO:0000256" key="7">
    <source>
        <dbReference type="ARBA" id="ARBA00048539"/>
    </source>
</evidence>
<dbReference type="Pfam" id="PF01171">
    <property type="entry name" value="ATP_bind_3"/>
    <property type="match status" value="1"/>
</dbReference>
<dbReference type="NCBIfam" id="TIGR02433">
    <property type="entry name" value="lysidine_TilS_C"/>
    <property type="match status" value="1"/>
</dbReference>
<dbReference type="CDD" id="cd01992">
    <property type="entry name" value="TilS_N"/>
    <property type="match status" value="1"/>
</dbReference>
<keyword evidence="2 8" id="KW-0963">Cytoplasm</keyword>
<gene>
    <name evidence="8" type="primary">tilS</name>
    <name evidence="10" type="ORF">SAMN05216175_102333</name>
</gene>
<dbReference type="STRING" id="1045558.SAMN05216175_102333"/>
<evidence type="ECO:0000256" key="1">
    <source>
        <dbReference type="ARBA" id="ARBA00004496"/>
    </source>
</evidence>
<dbReference type="SMART" id="SM00977">
    <property type="entry name" value="TilS_C"/>
    <property type="match status" value="1"/>
</dbReference>
<keyword evidence="3 8" id="KW-0436">Ligase</keyword>
<dbReference type="InterPro" id="IPR012094">
    <property type="entry name" value="tRNA_Ile_lys_synt"/>
</dbReference>
<evidence type="ECO:0000256" key="8">
    <source>
        <dbReference type="HAMAP-Rule" id="MF_01161"/>
    </source>
</evidence>
<feature type="binding site" evidence="8">
    <location>
        <begin position="27"/>
        <end position="32"/>
    </location>
    <ligand>
        <name>ATP</name>
        <dbReference type="ChEBI" id="CHEBI:30616"/>
    </ligand>
</feature>
<keyword evidence="4 8" id="KW-0819">tRNA processing</keyword>
<dbReference type="Pfam" id="PF09179">
    <property type="entry name" value="TilS"/>
    <property type="match status" value="1"/>
</dbReference>
<dbReference type="AlphaFoldDB" id="A0A1I2NDP3"/>
<dbReference type="Proteomes" id="UP000198623">
    <property type="component" value="Unassembled WGS sequence"/>
</dbReference>